<gene>
    <name evidence="1" type="ORF">METZ01_LOCUS457528</name>
</gene>
<dbReference type="SUPFAM" id="SSF47807">
    <property type="entry name" value="5' to 3' exonuclease, C-terminal subdomain"/>
    <property type="match status" value="1"/>
</dbReference>
<evidence type="ECO:0000313" key="1">
    <source>
        <dbReference type="EMBL" id="SVE04674.1"/>
    </source>
</evidence>
<dbReference type="Gene3D" id="1.10.150.20">
    <property type="entry name" value="5' to 3' exonuclease, C-terminal subdomain"/>
    <property type="match status" value="1"/>
</dbReference>
<feature type="non-terminal residue" evidence="1">
    <location>
        <position position="1"/>
    </location>
</feature>
<protein>
    <submittedName>
        <fullName evidence="1">Uncharacterized protein</fullName>
    </submittedName>
</protein>
<dbReference type="EMBL" id="UINC01190487">
    <property type="protein sequence ID" value="SVE04674.1"/>
    <property type="molecule type" value="Genomic_DNA"/>
</dbReference>
<accession>A0A383AAI6</accession>
<name>A0A383AAI6_9ZZZZ</name>
<proteinExistence type="predicted"/>
<organism evidence="1">
    <name type="scientific">marine metagenome</name>
    <dbReference type="NCBI Taxonomy" id="408172"/>
    <lineage>
        <taxon>unclassified sequences</taxon>
        <taxon>metagenomes</taxon>
        <taxon>ecological metagenomes</taxon>
    </lineage>
</organism>
<sequence>PSHNLLMYRIFDGDKSDNINGVFGYGLKTVLKKLPFLQEEKTFSVDEAIQESSELEEHREIMERNFTLMQLHDVNISSSAKTKTIDKMNEPIPQLNKQTFRKMFLEDKMYSALPNLESWLQTKFQTLVKFIGQ</sequence>
<dbReference type="InterPro" id="IPR036279">
    <property type="entry name" value="5-3_exonuclease_C_sf"/>
</dbReference>
<reference evidence="1" key="1">
    <citation type="submission" date="2018-05" db="EMBL/GenBank/DDBJ databases">
        <authorList>
            <person name="Lanie J.A."/>
            <person name="Ng W.-L."/>
            <person name="Kazmierczak K.M."/>
            <person name="Andrzejewski T.M."/>
            <person name="Davidsen T.M."/>
            <person name="Wayne K.J."/>
            <person name="Tettelin H."/>
            <person name="Glass J.I."/>
            <person name="Rusch D."/>
            <person name="Podicherti R."/>
            <person name="Tsui H.-C.T."/>
            <person name="Winkler M.E."/>
        </authorList>
    </citation>
    <scope>NUCLEOTIDE SEQUENCE</scope>
</reference>
<dbReference type="AlphaFoldDB" id="A0A383AAI6"/>